<organism evidence="1">
    <name type="scientific">Arundo donax</name>
    <name type="common">Giant reed</name>
    <name type="synonym">Donax arundinaceus</name>
    <dbReference type="NCBI Taxonomy" id="35708"/>
    <lineage>
        <taxon>Eukaryota</taxon>
        <taxon>Viridiplantae</taxon>
        <taxon>Streptophyta</taxon>
        <taxon>Embryophyta</taxon>
        <taxon>Tracheophyta</taxon>
        <taxon>Spermatophyta</taxon>
        <taxon>Magnoliopsida</taxon>
        <taxon>Liliopsida</taxon>
        <taxon>Poales</taxon>
        <taxon>Poaceae</taxon>
        <taxon>PACMAD clade</taxon>
        <taxon>Arundinoideae</taxon>
        <taxon>Arundineae</taxon>
        <taxon>Arundo</taxon>
    </lineage>
</organism>
<protein>
    <submittedName>
        <fullName evidence="1">Uncharacterized protein</fullName>
    </submittedName>
</protein>
<evidence type="ECO:0000313" key="1">
    <source>
        <dbReference type="EMBL" id="JAD29396.1"/>
    </source>
</evidence>
<name>A0A0A8YSE6_ARUDO</name>
<proteinExistence type="predicted"/>
<reference evidence="1" key="2">
    <citation type="journal article" date="2015" name="Data Brief">
        <title>Shoot transcriptome of the giant reed, Arundo donax.</title>
        <authorList>
            <person name="Barrero R.A."/>
            <person name="Guerrero F.D."/>
            <person name="Moolhuijzen P."/>
            <person name="Goolsby J.A."/>
            <person name="Tidwell J."/>
            <person name="Bellgard S.E."/>
            <person name="Bellgard M.I."/>
        </authorList>
    </citation>
    <scope>NUCLEOTIDE SEQUENCE</scope>
    <source>
        <tissue evidence="1">Shoot tissue taken approximately 20 cm above the soil surface</tissue>
    </source>
</reference>
<dbReference type="AlphaFoldDB" id="A0A0A8YSE6"/>
<accession>A0A0A8YSE6</accession>
<reference evidence="1" key="1">
    <citation type="submission" date="2014-09" db="EMBL/GenBank/DDBJ databases">
        <authorList>
            <person name="Magalhaes I.L.F."/>
            <person name="Oliveira U."/>
            <person name="Santos F.R."/>
            <person name="Vidigal T.H.D.A."/>
            <person name="Brescovit A.D."/>
            <person name="Santos A.J."/>
        </authorList>
    </citation>
    <scope>NUCLEOTIDE SEQUENCE</scope>
    <source>
        <tissue evidence="1">Shoot tissue taken approximately 20 cm above the soil surface</tissue>
    </source>
</reference>
<dbReference type="EMBL" id="GBRH01268499">
    <property type="protein sequence ID" value="JAD29396.1"/>
    <property type="molecule type" value="Transcribed_RNA"/>
</dbReference>
<sequence length="143" mass="16621">MCACNPQQVGAIQLPSSNFANPFMHTCFHCKTDQILLMGLQPWEIIKGISQIIPYYQMPFYSLCFLKASYYRLIHCTVSKEDFLHSGKSKQKRTWMKLTWQHTNQFVWGVAFCKDPWSMFDKVCTDSSILVKYFVMIAVGTLL</sequence>